<feature type="region of interest" description="Disordered" evidence="1">
    <location>
        <begin position="293"/>
        <end position="336"/>
    </location>
</feature>
<protein>
    <submittedName>
        <fullName evidence="2">Uncharacterized protein</fullName>
    </submittedName>
</protein>
<dbReference type="OrthoDB" id="10329582at2759"/>
<feature type="region of interest" description="Disordered" evidence="1">
    <location>
        <begin position="227"/>
        <end position="259"/>
    </location>
</feature>
<evidence type="ECO:0000313" key="3">
    <source>
        <dbReference type="Proteomes" id="UP000054776"/>
    </source>
</evidence>
<keyword evidence="3" id="KW-1185">Reference proteome</keyword>
<gene>
    <name evidence="2" type="ORF">T01_12290</name>
</gene>
<proteinExistence type="predicted"/>
<accession>A0A0V1BMX5</accession>
<feature type="compositionally biased region" description="Basic and acidic residues" evidence="1">
    <location>
        <begin position="319"/>
        <end position="336"/>
    </location>
</feature>
<dbReference type="AlphaFoldDB" id="A0A0V1BMX5"/>
<reference evidence="2 3" key="1">
    <citation type="submission" date="2015-01" db="EMBL/GenBank/DDBJ databases">
        <title>Evolution of Trichinella species and genotypes.</title>
        <authorList>
            <person name="Korhonen P.K."/>
            <person name="Edoardo P."/>
            <person name="Giuseppe L.R."/>
            <person name="Gasser R.B."/>
        </authorList>
    </citation>
    <scope>NUCLEOTIDE SEQUENCE [LARGE SCALE GENOMIC DNA]</scope>
    <source>
        <strain evidence="2">ISS3</strain>
    </source>
</reference>
<comment type="caution">
    <text evidence="2">The sequence shown here is derived from an EMBL/GenBank/DDBJ whole genome shotgun (WGS) entry which is preliminary data.</text>
</comment>
<sequence>MISAVYFCLSSSKRFNKLVQNARFFYENEGAKKQNFKYNSVKIYVEICELSVNLYRKDTIINFYIFVFLKLAIECTTKPLEIFRVDFCSESNTNSKGKHHGCSNQSRYYSTQTTSLRSSVGWKSEWQRQRASCIQASEHATEAGPESSAKYQIQVEIDARIEFYKQIVHIHQAIEDVLVVFHVVEKAGCFESIQDKCQRIGDEKYDNQDDHHHRKAMLPELRTAHCGTQATGPENRVHNATVDRRQREQRQTEHGEEIHPMDEDLYIEFVAAQQWNHTVVVVDSIFPETTEIVQHRRRGNHAENRHRPSSAAQASRRQRVTDRDVSFDTDRHHCPN</sequence>
<dbReference type="Proteomes" id="UP000054776">
    <property type="component" value="Unassembled WGS sequence"/>
</dbReference>
<dbReference type="EMBL" id="JYDH01000024">
    <property type="protein sequence ID" value="KRY38597.1"/>
    <property type="molecule type" value="Genomic_DNA"/>
</dbReference>
<evidence type="ECO:0000256" key="1">
    <source>
        <dbReference type="SAM" id="MobiDB-lite"/>
    </source>
</evidence>
<organism evidence="2 3">
    <name type="scientific">Trichinella spiralis</name>
    <name type="common">Trichina worm</name>
    <dbReference type="NCBI Taxonomy" id="6334"/>
    <lineage>
        <taxon>Eukaryota</taxon>
        <taxon>Metazoa</taxon>
        <taxon>Ecdysozoa</taxon>
        <taxon>Nematoda</taxon>
        <taxon>Enoplea</taxon>
        <taxon>Dorylaimia</taxon>
        <taxon>Trichinellida</taxon>
        <taxon>Trichinellidae</taxon>
        <taxon>Trichinella</taxon>
    </lineage>
</organism>
<evidence type="ECO:0000313" key="2">
    <source>
        <dbReference type="EMBL" id="KRY38597.1"/>
    </source>
</evidence>
<dbReference type="InParanoid" id="A0A0V1BMX5"/>
<name>A0A0V1BMX5_TRISP</name>
<feature type="compositionally biased region" description="Basic and acidic residues" evidence="1">
    <location>
        <begin position="235"/>
        <end position="259"/>
    </location>
</feature>